<evidence type="ECO:0000313" key="1">
    <source>
        <dbReference type="EMBL" id="SVA33518.1"/>
    </source>
</evidence>
<protein>
    <recommendedName>
        <fullName evidence="2">Lipoprotein</fullName>
    </recommendedName>
</protein>
<reference evidence="1" key="1">
    <citation type="submission" date="2018-05" db="EMBL/GenBank/DDBJ databases">
        <authorList>
            <person name="Lanie J.A."/>
            <person name="Ng W.-L."/>
            <person name="Kazmierczak K.M."/>
            <person name="Andrzejewski T.M."/>
            <person name="Davidsen T.M."/>
            <person name="Wayne K.J."/>
            <person name="Tettelin H."/>
            <person name="Glass J.I."/>
            <person name="Rusch D."/>
            <person name="Podicherti R."/>
            <person name="Tsui H.-C.T."/>
            <person name="Winkler M.E."/>
        </authorList>
    </citation>
    <scope>NUCLEOTIDE SEQUENCE</scope>
</reference>
<evidence type="ECO:0008006" key="2">
    <source>
        <dbReference type="Google" id="ProtNLM"/>
    </source>
</evidence>
<name>A0A381V126_9ZZZZ</name>
<dbReference type="EMBL" id="UINC01007472">
    <property type="protein sequence ID" value="SVA33518.1"/>
    <property type="molecule type" value="Genomic_DNA"/>
</dbReference>
<organism evidence="1">
    <name type="scientific">marine metagenome</name>
    <dbReference type="NCBI Taxonomy" id="408172"/>
    <lineage>
        <taxon>unclassified sequences</taxon>
        <taxon>metagenomes</taxon>
        <taxon>ecological metagenomes</taxon>
    </lineage>
</organism>
<proteinExistence type="predicted"/>
<accession>A0A381V126</accession>
<dbReference type="PROSITE" id="PS51257">
    <property type="entry name" value="PROKAR_LIPOPROTEIN"/>
    <property type="match status" value="1"/>
</dbReference>
<sequence length="176" mass="18684">MERIVFTMNNKFTTFVLLIALISLIVTACGVKSGNRRPAREDSDKTGEFHRTPIKSLLQELSVDLDKADGTCKATPGDLTSPVSARVRLGVQLGGTSVKEGLTKSIEIVGEKKEAKYEISGMTIKSAGGALNMGTSSLALDLQSGSRKNYDFNIGAAGTYDILCDGSKVGTFTATE</sequence>
<gene>
    <name evidence="1" type="ORF">METZ01_LOCUS86372</name>
</gene>
<dbReference type="AlphaFoldDB" id="A0A381V126"/>